<reference evidence="1" key="2">
    <citation type="submission" date="2020-09" db="EMBL/GenBank/DDBJ databases">
        <authorList>
            <person name="Sun Q."/>
            <person name="Ohkuma M."/>
        </authorList>
    </citation>
    <scope>NUCLEOTIDE SEQUENCE</scope>
    <source>
        <strain evidence="1">JCM 4646</strain>
    </source>
</reference>
<dbReference type="EMBL" id="BNBO01000009">
    <property type="protein sequence ID" value="GHH67686.1"/>
    <property type="molecule type" value="Genomic_DNA"/>
</dbReference>
<comment type="caution">
    <text evidence="1">The sequence shown here is derived from an EMBL/GenBank/DDBJ whole genome shotgun (WGS) entry which is preliminary data.</text>
</comment>
<keyword evidence="2" id="KW-1185">Reference proteome</keyword>
<evidence type="ECO:0000313" key="1">
    <source>
        <dbReference type="EMBL" id="GHH67686.1"/>
    </source>
</evidence>
<dbReference type="Proteomes" id="UP000617734">
    <property type="component" value="Unassembled WGS sequence"/>
</dbReference>
<sequence length="44" mass="4779">MLIAAAFCMDNRYVSCLDTGLPADRGYCTEGARRIVAHGYGSPR</sequence>
<accession>A0A919FKX2</accession>
<protein>
    <submittedName>
        <fullName evidence="1">Uncharacterized protein</fullName>
    </submittedName>
</protein>
<reference evidence="1" key="1">
    <citation type="journal article" date="2014" name="Int. J. Syst. Evol. Microbiol.">
        <title>Complete genome sequence of Corynebacterium casei LMG S-19264T (=DSM 44701T), isolated from a smear-ripened cheese.</title>
        <authorList>
            <consortium name="US DOE Joint Genome Institute (JGI-PGF)"/>
            <person name="Walter F."/>
            <person name="Albersmeier A."/>
            <person name="Kalinowski J."/>
            <person name="Ruckert C."/>
        </authorList>
    </citation>
    <scope>NUCLEOTIDE SEQUENCE</scope>
    <source>
        <strain evidence="1">JCM 4646</strain>
    </source>
</reference>
<name>A0A919FKX2_9ACTN</name>
<evidence type="ECO:0000313" key="2">
    <source>
        <dbReference type="Proteomes" id="UP000617734"/>
    </source>
</evidence>
<dbReference type="AlphaFoldDB" id="A0A919FKX2"/>
<proteinExistence type="predicted"/>
<gene>
    <name evidence="1" type="ORF">GCM10018781_23350</name>
</gene>
<organism evidence="1 2">
    <name type="scientific">Kitasatospora indigofera</name>
    <dbReference type="NCBI Taxonomy" id="67307"/>
    <lineage>
        <taxon>Bacteria</taxon>
        <taxon>Bacillati</taxon>
        <taxon>Actinomycetota</taxon>
        <taxon>Actinomycetes</taxon>
        <taxon>Kitasatosporales</taxon>
        <taxon>Streptomycetaceae</taxon>
        <taxon>Kitasatospora</taxon>
    </lineage>
</organism>